<evidence type="ECO:0000313" key="8">
    <source>
        <dbReference type="Proteomes" id="UP001432322"/>
    </source>
</evidence>
<organism evidence="7 8">
    <name type="scientific">Pristionchus fissidentatus</name>
    <dbReference type="NCBI Taxonomy" id="1538716"/>
    <lineage>
        <taxon>Eukaryota</taxon>
        <taxon>Metazoa</taxon>
        <taxon>Ecdysozoa</taxon>
        <taxon>Nematoda</taxon>
        <taxon>Chromadorea</taxon>
        <taxon>Rhabditida</taxon>
        <taxon>Rhabditina</taxon>
        <taxon>Diplogasteromorpha</taxon>
        <taxon>Diplogasteroidea</taxon>
        <taxon>Neodiplogasteridae</taxon>
        <taxon>Pristionchus</taxon>
    </lineage>
</organism>
<sequence length="391" mass="45161">EDLLEMRRRASIFSRRLDNAQALSRSLLAAVADRLQLLLPVAPLSPTKPVFETYLNNDSYRLSAPSEYERIASPFNHQNLSAHSLYSHGRWNSGRDLTYTPRTLHDIVNLPAETEYHNGSDIIRTAGSRNYRAFARGQGLNREPEQFTVLLMTYHRDGGVKEIIHKLNKCPHLNKVLIIWNNVDRDPPGSWPQIHVPVEFVRSARNSLNNRFMPYDRIETEAVFSIDDDMEVGHAELVYAFKVWRQNRDRIVGFVDRFHSRSGVTSRYGKMESCEYSMLLDSFFVAHKEFFYEYTYNMHPAIRKHVDDTVNCGDLAFNYLVSHITRKAPIKVQKATGYWNDKSKPGLSGQDDHYRERDECIQKFNVIYGYNPLVLSQVKAVPTQEKCVAGL</sequence>
<name>A0AAV5VFT5_9BILA</name>
<protein>
    <recommendedName>
        <fullName evidence="6">Glycosyl transferase 64 domain-containing protein</fullName>
    </recommendedName>
</protein>
<evidence type="ECO:0000256" key="1">
    <source>
        <dbReference type="ARBA" id="ARBA00004648"/>
    </source>
</evidence>
<evidence type="ECO:0000313" key="7">
    <source>
        <dbReference type="EMBL" id="GMT18545.1"/>
    </source>
</evidence>
<proteinExistence type="inferred from homology"/>
<evidence type="ECO:0000259" key="6">
    <source>
        <dbReference type="Pfam" id="PF09258"/>
    </source>
</evidence>
<dbReference type="Pfam" id="PF09258">
    <property type="entry name" value="Glyco_transf_64"/>
    <property type="match status" value="1"/>
</dbReference>
<reference evidence="7" key="1">
    <citation type="submission" date="2023-10" db="EMBL/GenBank/DDBJ databases">
        <title>Genome assembly of Pristionchus species.</title>
        <authorList>
            <person name="Yoshida K."/>
            <person name="Sommer R.J."/>
        </authorList>
    </citation>
    <scope>NUCLEOTIDE SEQUENCE</scope>
    <source>
        <strain evidence="7">RS5133</strain>
    </source>
</reference>
<keyword evidence="3" id="KW-0808">Transferase</keyword>
<feature type="non-terminal residue" evidence="7">
    <location>
        <position position="391"/>
    </location>
</feature>
<evidence type="ECO:0000256" key="4">
    <source>
        <dbReference type="ARBA" id="ARBA00023136"/>
    </source>
</evidence>
<dbReference type="PANTHER" id="PTHR48261:SF2">
    <property type="entry name" value="ACETYLGLUCOSAMINYLTRANSFERASE"/>
    <property type="match status" value="1"/>
</dbReference>
<comment type="subcellular location">
    <subcellularLocation>
        <location evidence="1">Endoplasmic reticulum membrane</location>
        <topology evidence="1">Single-pass type II membrane protein</topology>
    </subcellularLocation>
</comment>
<keyword evidence="4" id="KW-0472">Membrane</keyword>
<evidence type="ECO:0000256" key="2">
    <source>
        <dbReference type="ARBA" id="ARBA00010271"/>
    </source>
</evidence>
<dbReference type="EMBL" id="BTSY01000003">
    <property type="protein sequence ID" value="GMT18545.1"/>
    <property type="molecule type" value="Genomic_DNA"/>
</dbReference>
<dbReference type="InterPro" id="IPR015338">
    <property type="entry name" value="GT64_dom"/>
</dbReference>
<dbReference type="GO" id="GO:1901135">
    <property type="term" value="P:carbohydrate derivative metabolic process"/>
    <property type="evidence" value="ECO:0007669"/>
    <property type="project" value="UniProtKB-ARBA"/>
</dbReference>
<dbReference type="Proteomes" id="UP001432322">
    <property type="component" value="Unassembled WGS sequence"/>
</dbReference>
<evidence type="ECO:0000256" key="5">
    <source>
        <dbReference type="ARBA" id="ARBA00023157"/>
    </source>
</evidence>
<keyword evidence="5" id="KW-1015">Disulfide bond</keyword>
<dbReference type="PANTHER" id="PTHR48261">
    <property type="entry name" value="ACETYLGLUCOSAMINYLTRANSFERASE"/>
    <property type="match status" value="1"/>
</dbReference>
<feature type="domain" description="Glycosyl transferase 64" evidence="6">
    <location>
        <begin position="147"/>
        <end position="380"/>
    </location>
</feature>
<evidence type="ECO:0000256" key="3">
    <source>
        <dbReference type="ARBA" id="ARBA00022679"/>
    </source>
</evidence>
<dbReference type="AlphaFoldDB" id="A0AAV5VFT5"/>
<dbReference type="SUPFAM" id="SSF53448">
    <property type="entry name" value="Nucleotide-diphospho-sugar transferases"/>
    <property type="match status" value="1"/>
</dbReference>
<dbReference type="InterPro" id="IPR004263">
    <property type="entry name" value="Exostosin"/>
</dbReference>
<dbReference type="GO" id="GO:0005789">
    <property type="term" value="C:endoplasmic reticulum membrane"/>
    <property type="evidence" value="ECO:0007669"/>
    <property type="project" value="UniProtKB-SubCell"/>
</dbReference>
<keyword evidence="8" id="KW-1185">Reference proteome</keyword>
<comment type="caution">
    <text evidence="7">The sequence shown here is derived from an EMBL/GenBank/DDBJ whole genome shotgun (WGS) entry which is preliminary data.</text>
</comment>
<dbReference type="Gene3D" id="3.90.550.10">
    <property type="entry name" value="Spore Coat Polysaccharide Biosynthesis Protein SpsA, Chain A"/>
    <property type="match status" value="1"/>
</dbReference>
<accession>A0AAV5VFT5</accession>
<comment type="similarity">
    <text evidence="2">Belongs to the glycosyltransferase 47 family.</text>
</comment>
<gene>
    <name evidence="7" type="ORF">PFISCL1PPCAC_9842</name>
</gene>
<dbReference type="InterPro" id="IPR029044">
    <property type="entry name" value="Nucleotide-diphossugar_trans"/>
</dbReference>
<dbReference type="GO" id="GO:0016757">
    <property type="term" value="F:glycosyltransferase activity"/>
    <property type="evidence" value="ECO:0007669"/>
    <property type="project" value="InterPro"/>
</dbReference>
<feature type="non-terminal residue" evidence="7">
    <location>
        <position position="1"/>
    </location>
</feature>